<dbReference type="STRING" id="742726.HMPREF9448_00499"/>
<gene>
    <name evidence="2" type="ORF">HMPREF9448_00499</name>
</gene>
<reference evidence="2 3" key="1">
    <citation type="submission" date="2012-08" db="EMBL/GenBank/DDBJ databases">
        <title>The Genome Sequence of Barnesiella intestinihominis YIT 11860.</title>
        <authorList>
            <consortium name="The Broad Institute Genome Sequencing Platform"/>
            <person name="Earl A."/>
            <person name="Ward D."/>
            <person name="Feldgarden M."/>
            <person name="Gevers D."/>
            <person name="Morotomi M."/>
            <person name="Walker B."/>
            <person name="Young S.K."/>
            <person name="Zeng Q."/>
            <person name="Gargeya S."/>
            <person name="Fitzgerald M."/>
            <person name="Haas B."/>
            <person name="Abouelleil A."/>
            <person name="Alvarado L."/>
            <person name="Arachchi H.M."/>
            <person name="Berlin A.M."/>
            <person name="Chapman S.B."/>
            <person name="Goldberg J."/>
            <person name="Griggs A."/>
            <person name="Gujja S."/>
            <person name="Hansen M."/>
            <person name="Howarth C."/>
            <person name="Imamovic A."/>
            <person name="Larimer J."/>
            <person name="McCowen C."/>
            <person name="Montmayeur A."/>
            <person name="Murphy C."/>
            <person name="Neiman D."/>
            <person name="Pearson M."/>
            <person name="Priest M."/>
            <person name="Roberts A."/>
            <person name="Saif S."/>
            <person name="Shea T."/>
            <person name="Sisk P."/>
            <person name="Sykes S."/>
            <person name="Wortman J."/>
            <person name="Nusbaum C."/>
            <person name="Birren B."/>
        </authorList>
    </citation>
    <scope>NUCLEOTIDE SEQUENCE [LARGE SCALE GENOMIC DNA]</scope>
    <source>
        <strain evidence="2 3">YIT 11860</strain>
    </source>
</reference>
<dbReference type="RefSeq" id="WP_008860996.1">
    <property type="nucleotide sequence ID" value="NZ_CAXSYG010000002.1"/>
</dbReference>
<dbReference type="HOGENOM" id="CLU_854318_0_0_10"/>
<dbReference type="Proteomes" id="UP000006044">
    <property type="component" value="Unassembled WGS sequence"/>
</dbReference>
<accession>K0X4F7</accession>
<feature type="signal peptide" evidence="1">
    <location>
        <begin position="1"/>
        <end position="21"/>
    </location>
</feature>
<proteinExistence type="predicted"/>
<dbReference type="AlphaFoldDB" id="K0X4F7"/>
<evidence type="ECO:0008006" key="4">
    <source>
        <dbReference type="Google" id="ProtNLM"/>
    </source>
</evidence>
<dbReference type="EMBL" id="ADLE01000001">
    <property type="protein sequence ID" value="EJZ66322.1"/>
    <property type="molecule type" value="Genomic_DNA"/>
</dbReference>
<evidence type="ECO:0000313" key="3">
    <source>
        <dbReference type="Proteomes" id="UP000006044"/>
    </source>
</evidence>
<organism evidence="2 3">
    <name type="scientific">Barnesiella intestinihominis YIT 11860</name>
    <dbReference type="NCBI Taxonomy" id="742726"/>
    <lineage>
        <taxon>Bacteria</taxon>
        <taxon>Pseudomonadati</taxon>
        <taxon>Bacteroidota</taxon>
        <taxon>Bacteroidia</taxon>
        <taxon>Bacteroidales</taxon>
        <taxon>Barnesiellaceae</taxon>
        <taxon>Barnesiella</taxon>
    </lineage>
</organism>
<dbReference type="OrthoDB" id="1090649at2"/>
<dbReference type="eggNOG" id="ENOG50348AH">
    <property type="taxonomic scope" value="Bacteria"/>
</dbReference>
<sequence length="328" mass="35401">MKTKALLISTLCLLGANYSWAADEDVTPGHLKFADQAVGSYEFVHYSSQGANPVSPYPTEKLKEEGTVVLTGGQVKNEDASVAGFNKGCHIVASDYGNMLLIKGDGSAEEPTLSAADALAGYINVSMFTQTDFPVNTPVRFHFVSKVVGDPITADYKISVWNFGGATTNVPLPETTTYSSIDTKWWPIYADLNIAGITGDDRIPLRIRYNIPGGHLGNRAIYIATIQFTANPSGECPEFDPVNFDGWDTPNGSPATGIDAIGETNGFVAWDSQYIYLNDIDFGTEVFIYSLNGALVKTVKVTDSFVEVPMSRGAYVVKYGNKASKVVL</sequence>
<dbReference type="GeneID" id="77847841"/>
<feature type="chain" id="PRO_5003840721" description="Por secretion system C-terminal sorting domain-containing protein" evidence="1">
    <location>
        <begin position="22"/>
        <end position="328"/>
    </location>
</feature>
<keyword evidence="3" id="KW-1185">Reference proteome</keyword>
<name>K0X4F7_9BACT</name>
<evidence type="ECO:0000313" key="2">
    <source>
        <dbReference type="EMBL" id="EJZ66322.1"/>
    </source>
</evidence>
<protein>
    <recommendedName>
        <fullName evidence="4">Por secretion system C-terminal sorting domain-containing protein</fullName>
    </recommendedName>
</protein>
<evidence type="ECO:0000256" key="1">
    <source>
        <dbReference type="SAM" id="SignalP"/>
    </source>
</evidence>
<keyword evidence="1" id="KW-0732">Signal</keyword>
<comment type="caution">
    <text evidence="2">The sequence shown here is derived from an EMBL/GenBank/DDBJ whole genome shotgun (WGS) entry which is preliminary data.</text>
</comment>